<keyword evidence="6" id="KW-1185">Reference proteome</keyword>
<name>A0A518AUE6_9BACT</name>
<dbReference type="SUPFAM" id="SSF55073">
    <property type="entry name" value="Nucleotide cyclase"/>
    <property type="match status" value="1"/>
</dbReference>
<dbReference type="CDD" id="cd01949">
    <property type="entry name" value="GGDEF"/>
    <property type="match status" value="1"/>
</dbReference>
<keyword evidence="3" id="KW-0812">Transmembrane</keyword>
<protein>
    <recommendedName>
        <fullName evidence="1">diguanylate cyclase</fullName>
        <ecNumber evidence="1">2.7.7.65</ecNumber>
    </recommendedName>
</protein>
<feature type="domain" description="GGDEF" evidence="4">
    <location>
        <begin position="160"/>
        <end position="290"/>
    </location>
</feature>
<dbReference type="AlphaFoldDB" id="A0A518AUE6"/>
<dbReference type="InterPro" id="IPR043128">
    <property type="entry name" value="Rev_trsase/Diguanyl_cyclase"/>
</dbReference>
<feature type="transmembrane region" description="Helical" evidence="3">
    <location>
        <begin position="51"/>
        <end position="72"/>
    </location>
</feature>
<dbReference type="KEGG" id="amuc:Pan181_45880"/>
<feature type="transmembrane region" description="Helical" evidence="3">
    <location>
        <begin position="25"/>
        <end position="44"/>
    </location>
</feature>
<feature type="transmembrane region" description="Helical" evidence="3">
    <location>
        <begin position="99"/>
        <end position="117"/>
    </location>
</feature>
<reference evidence="5 6" key="1">
    <citation type="submission" date="2019-02" db="EMBL/GenBank/DDBJ databases">
        <title>Deep-cultivation of Planctomycetes and their phenomic and genomic characterization uncovers novel biology.</title>
        <authorList>
            <person name="Wiegand S."/>
            <person name="Jogler M."/>
            <person name="Boedeker C."/>
            <person name="Pinto D."/>
            <person name="Vollmers J."/>
            <person name="Rivas-Marin E."/>
            <person name="Kohn T."/>
            <person name="Peeters S.H."/>
            <person name="Heuer A."/>
            <person name="Rast P."/>
            <person name="Oberbeckmann S."/>
            <person name="Bunk B."/>
            <person name="Jeske O."/>
            <person name="Meyerdierks A."/>
            <person name="Storesund J.E."/>
            <person name="Kallscheuer N."/>
            <person name="Luecker S."/>
            <person name="Lage O.M."/>
            <person name="Pohl T."/>
            <person name="Merkel B.J."/>
            <person name="Hornburger P."/>
            <person name="Mueller R.-W."/>
            <person name="Bruemmer F."/>
            <person name="Labrenz M."/>
            <person name="Spormann A.M."/>
            <person name="Op den Camp H."/>
            <person name="Overmann J."/>
            <person name="Amann R."/>
            <person name="Jetten M.S.M."/>
            <person name="Mascher T."/>
            <person name="Medema M.H."/>
            <person name="Devos D.P."/>
            <person name="Kaster A.-K."/>
            <person name="Ovreas L."/>
            <person name="Rohde M."/>
            <person name="Galperin M.Y."/>
            <person name="Jogler C."/>
        </authorList>
    </citation>
    <scope>NUCLEOTIDE SEQUENCE [LARGE SCALE GENOMIC DNA]</scope>
    <source>
        <strain evidence="5 6">Pan181</strain>
    </source>
</reference>
<dbReference type="PROSITE" id="PS50887">
    <property type="entry name" value="GGDEF"/>
    <property type="match status" value="1"/>
</dbReference>
<accession>A0A518AUE6</accession>
<dbReference type="PANTHER" id="PTHR45138">
    <property type="entry name" value="REGULATORY COMPONENTS OF SENSORY TRANSDUCTION SYSTEM"/>
    <property type="match status" value="1"/>
</dbReference>
<organism evidence="5 6">
    <name type="scientific">Aeoliella mucimassa</name>
    <dbReference type="NCBI Taxonomy" id="2527972"/>
    <lineage>
        <taxon>Bacteria</taxon>
        <taxon>Pseudomonadati</taxon>
        <taxon>Planctomycetota</taxon>
        <taxon>Planctomycetia</taxon>
        <taxon>Pirellulales</taxon>
        <taxon>Lacipirellulaceae</taxon>
        <taxon>Aeoliella</taxon>
    </lineage>
</organism>
<keyword evidence="3" id="KW-1133">Transmembrane helix</keyword>
<proteinExistence type="predicted"/>
<evidence type="ECO:0000256" key="2">
    <source>
        <dbReference type="ARBA" id="ARBA00034247"/>
    </source>
</evidence>
<keyword evidence="5" id="KW-0808">Transferase</keyword>
<dbReference type="EMBL" id="CP036278">
    <property type="protein sequence ID" value="QDU58354.1"/>
    <property type="molecule type" value="Genomic_DNA"/>
</dbReference>
<dbReference type="Proteomes" id="UP000315750">
    <property type="component" value="Chromosome"/>
</dbReference>
<evidence type="ECO:0000313" key="6">
    <source>
        <dbReference type="Proteomes" id="UP000315750"/>
    </source>
</evidence>
<dbReference type="GO" id="GO:0052621">
    <property type="term" value="F:diguanylate cyclase activity"/>
    <property type="evidence" value="ECO:0007669"/>
    <property type="project" value="UniProtKB-EC"/>
</dbReference>
<dbReference type="SMART" id="SM00267">
    <property type="entry name" value="GGDEF"/>
    <property type="match status" value="1"/>
</dbReference>
<dbReference type="Pfam" id="PF00990">
    <property type="entry name" value="GGDEF"/>
    <property type="match status" value="1"/>
</dbReference>
<evidence type="ECO:0000256" key="3">
    <source>
        <dbReference type="SAM" id="Phobius"/>
    </source>
</evidence>
<dbReference type="PANTHER" id="PTHR45138:SF9">
    <property type="entry name" value="DIGUANYLATE CYCLASE DGCM-RELATED"/>
    <property type="match status" value="1"/>
</dbReference>
<dbReference type="NCBIfam" id="TIGR00254">
    <property type="entry name" value="GGDEF"/>
    <property type="match status" value="1"/>
</dbReference>
<evidence type="ECO:0000313" key="5">
    <source>
        <dbReference type="EMBL" id="QDU58354.1"/>
    </source>
</evidence>
<comment type="catalytic activity">
    <reaction evidence="2">
        <text>2 GTP = 3',3'-c-di-GMP + 2 diphosphate</text>
        <dbReference type="Rhea" id="RHEA:24898"/>
        <dbReference type="ChEBI" id="CHEBI:33019"/>
        <dbReference type="ChEBI" id="CHEBI:37565"/>
        <dbReference type="ChEBI" id="CHEBI:58805"/>
        <dbReference type="EC" id="2.7.7.65"/>
    </reaction>
</comment>
<dbReference type="OrthoDB" id="244535at2"/>
<keyword evidence="3" id="KW-0472">Membrane</keyword>
<dbReference type="EC" id="2.7.7.65" evidence="1"/>
<dbReference type="Gene3D" id="3.30.70.270">
    <property type="match status" value="1"/>
</dbReference>
<evidence type="ECO:0000256" key="1">
    <source>
        <dbReference type="ARBA" id="ARBA00012528"/>
    </source>
</evidence>
<dbReference type="FunFam" id="3.30.70.270:FF:000001">
    <property type="entry name" value="Diguanylate cyclase domain protein"/>
    <property type="match status" value="1"/>
</dbReference>
<keyword evidence="5" id="KW-0548">Nucleotidyltransferase</keyword>
<sequence length="291" mass="32448">MRAVRAIFESHIKAAIKVCANHPPIAVIVSLLAASVVAVIDFLVGDKVPLVVLYLPSIMMLCWAVRPMWAYLAAGICSSAWMVDDLLVLERHHVSPHNLWIASVHFVFFTVITGMLVRLRAAHERERLYARTDALTGLANSKAFHDVADRELARAKRYENQIAVAFIDCDNFKTVNDTLGHRTGDALLKTIAETMEEGVRKMDTAARMGGDEFAILLPEATMEDAQMVISRLRETLLARMEKNGWPVTFSIGVAIYRTLPDSIEDIIHSADVLMYEVKQNTKDAVTFQLVA</sequence>
<dbReference type="InterPro" id="IPR000160">
    <property type="entry name" value="GGDEF_dom"/>
</dbReference>
<gene>
    <name evidence="5" type="primary">dosC</name>
    <name evidence="5" type="ORF">Pan181_45880</name>
</gene>
<evidence type="ECO:0000259" key="4">
    <source>
        <dbReference type="PROSITE" id="PS50887"/>
    </source>
</evidence>
<dbReference type="InterPro" id="IPR050469">
    <property type="entry name" value="Diguanylate_Cyclase"/>
</dbReference>
<dbReference type="InterPro" id="IPR029787">
    <property type="entry name" value="Nucleotide_cyclase"/>
</dbReference>